<evidence type="ECO:0000313" key="2">
    <source>
        <dbReference type="Proteomes" id="UP000479710"/>
    </source>
</evidence>
<reference evidence="1 2" key="1">
    <citation type="submission" date="2019-11" db="EMBL/GenBank/DDBJ databases">
        <title>Whole genome sequence of Oryza granulata.</title>
        <authorList>
            <person name="Li W."/>
        </authorList>
    </citation>
    <scope>NUCLEOTIDE SEQUENCE [LARGE SCALE GENOMIC DNA]</scope>
    <source>
        <strain evidence="2">cv. Menghai</strain>
        <tissue evidence="1">Leaf</tissue>
    </source>
</reference>
<keyword evidence="2" id="KW-1185">Reference proteome</keyword>
<dbReference type="Proteomes" id="UP000479710">
    <property type="component" value="Unassembled WGS sequence"/>
</dbReference>
<protein>
    <submittedName>
        <fullName evidence="1">Uncharacterized protein</fullName>
    </submittedName>
</protein>
<organism evidence="1 2">
    <name type="scientific">Oryza meyeriana var. granulata</name>
    <dbReference type="NCBI Taxonomy" id="110450"/>
    <lineage>
        <taxon>Eukaryota</taxon>
        <taxon>Viridiplantae</taxon>
        <taxon>Streptophyta</taxon>
        <taxon>Embryophyta</taxon>
        <taxon>Tracheophyta</taxon>
        <taxon>Spermatophyta</taxon>
        <taxon>Magnoliopsida</taxon>
        <taxon>Liliopsida</taxon>
        <taxon>Poales</taxon>
        <taxon>Poaceae</taxon>
        <taxon>BOP clade</taxon>
        <taxon>Oryzoideae</taxon>
        <taxon>Oryzeae</taxon>
        <taxon>Oryzinae</taxon>
        <taxon>Oryza</taxon>
        <taxon>Oryza meyeriana</taxon>
    </lineage>
</organism>
<name>A0A6G1BKM4_9ORYZ</name>
<proteinExistence type="predicted"/>
<dbReference type="EMBL" id="SPHZ02000012">
    <property type="protein sequence ID" value="KAF0888267.1"/>
    <property type="molecule type" value="Genomic_DNA"/>
</dbReference>
<evidence type="ECO:0000313" key="1">
    <source>
        <dbReference type="EMBL" id="KAF0888267.1"/>
    </source>
</evidence>
<sequence length="84" mass="9003">MASSLPSGREEDVTGFVLVQFRVSVMGTEEPAACPVGGRAREKCFEVDAWQSAQHGRTARETTRGNGSTLSATCVLLTPQCQLM</sequence>
<dbReference type="AlphaFoldDB" id="A0A6G1BKM4"/>
<accession>A0A6G1BKM4</accession>
<comment type="caution">
    <text evidence="1">The sequence shown here is derived from an EMBL/GenBank/DDBJ whole genome shotgun (WGS) entry which is preliminary data.</text>
</comment>
<gene>
    <name evidence="1" type="ORF">E2562_013713</name>
</gene>